<dbReference type="OrthoDB" id="2971848at2"/>
<dbReference type="RefSeq" id="WP_027446245.1">
    <property type="nucleotide sequence ID" value="NZ_AULJ01000032.1"/>
</dbReference>
<dbReference type="Proteomes" id="UP000030403">
    <property type="component" value="Unassembled WGS sequence"/>
</dbReference>
<accession>A0A0A5GGD1</accession>
<dbReference type="eggNOG" id="ENOG5030CHI">
    <property type="taxonomic scope" value="Bacteria"/>
</dbReference>
<comment type="caution">
    <text evidence="1">The sequence shown here is derived from an EMBL/GenBank/DDBJ whole genome shotgun (WGS) entry which is preliminary data.</text>
</comment>
<keyword evidence="2" id="KW-1185">Reference proteome</keyword>
<reference evidence="1 2" key="1">
    <citation type="submission" date="2013-08" db="EMBL/GenBank/DDBJ databases">
        <authorList>
            <person name="Huang J."/>
            <person name="Wang G."/>
        </authorList>
    </citation>
    <scope>NUCLEOTIDE SEQUENCE [LARGE SCALE GENOMIC DNA]</scope>
    <source>
        <strain evidence="1 2">BH030004</strain>
    </source>
</reference>
<evidence type="ECO:0000313" key="1">
    <source>
        <dbReference type="EMBL" id="KGX90170.1"/>
    </source>
</evidence>
<proteinExistence type="predicted"/>
<dbReference type="AlphaFoldDB" id="A0A0A5GGD1"/>
<gene>
    <name evidence="1" type="ORF">N783_01375</name>
</gene>
<dbReference type="EMBL" id="AVPF01000009">
    <property type="protein sequence ID" value="KGX90170.1"/>
    <property type="molecule type" value="Genomic_DNA"/>
</dbReference>
<protein>
    <submittedName>
        <fullName evidence="1">Uncharacterized protein</fullName>
    </submittedName>
</protein>
<organism evidence="1 2">
    <name type="scientific">Pontibacillus marinus BH030004 = DSM 16465</name>
    <dbReference type="NCBI Taxonomy" id="1385511"/>
    <lineage>
        <taxon>Bacteria</taxon>
        <taxon>Bacillati</taxon>
        <taxon>Bacillota</taxon>
        <taxon>Bacilli</taxon>
        <taxon>Bacillales</taxon>
        <taxon>Bacillaceae</taxon>
        <taxon>Pontibacillus</taxon>
    </lineage>
</organism>
<sequence length="79" mass="9631">MELLQFLEDENYSVLGYHQEEHEPETIIKLEEVQSNEQLLTQLQIVPLRMEYYPYDRKPCIVCFDNERCQKVFLYKTNN</sequence>
<name>A0A0A5GGD1_9BACI</name>
<evidence type="ECO:0000313" key="2">
    <source>
        <dbReference type="Proteomes" id="UP000030403"/>
    </source>
</evidence>